<evidence type="ECO:0000313" key="1">
    <source>
        <dbReference type="EMBL" id="RVW55596.1"/>
    </source>
</evidence>
<reference evidence="1 2" key="1">
    <citation type="journal article" date="2018" name="PLoS Genet.">
        <title>Population sequencing reveals clonal diversity and ancestral inbreeding in the grapevine cultivar Chardonnay.</title>
        <authorList>
            <person name="Roach M.J."/>
            <person name="Johnson D.L."/>
            <person name="Bohlmann J."/>
            <person name="van Vuuren H.J."/>
            <person name="Jones S.J."/>
            <person name="Pretorius I.S."/>
            <person name="Schmidt S.A."/>
            <person name="Borneman A.R."/>
        </authorList>
    </citation>
    <scope>NUCLEOTIDE SEQUENCE [LARGE SCALE GENOMIC DNA]</scope>
    <source>
        <strain evidence="2">cv. Chardonnay</strain>
        <tissue evidence="1">Leaf</tissue>
    </source>
</reference>
<dbReference type="Proteomes" id="UP000288805">
    <property type="component" value="Unassembled WGS sequence"/>
</dbReference>
<organism evidence="1 2">
    <name type="scientific">Vitis vinifera</name>
    <name type="common">Grape</name>
    <dbReference type="NCBI Taxonomy" id="29760"/>
    <lineage>
        <taxon>Eukaryota</taxon>
        <taxon>Viridiplantae</taxon>
        <taxon>Streptophyta</taxon>
        <taxon>Embryophyta</taxon>
        <taxon>Tracheophyta</taxon>
        <taxon>Spermatophyta</taxon>
        <taxon>Magnoliopsida</taxon>
        <taxon>eudicotyledons</taxon>
        <taxon>Gunneridae</taxon>
        <taxon>Pentapetalae</taxon>
        <taxon>rosids</taxon>
        <taxon>Vitales</taxon>
        <taxon>Vitaceae</taxon>
        <taxon>Viteae</taxon>
        <taxon>Vitis</taxon>
    </lineage>
</organism>
<dbReference type="AlphaFoldDB" id="A0A438F6Q2"/>
<proteinExistence type="predicted"/>
<dbReference type="EMBL" id="QGNW01001112">
    <property type="protein sequence ID" value="RVW55596.1"/>
    <property type="molecule type" value="Genomic_DNA"/>
</dbReference>
<name>A0A438F6Q2_VITVI</name>
<protein>
    <submittedName>
        <fullName evidence="1">Uncharacterized protein</fullName>
    </submittedName>
</protein>
<gene>
    <name evidence="1" type="ORF">CK203_102837</name>
</gene>
<comment type="caution">
    <text evidence="1">The sequence shown here is derived from an EMBL/GenBank/DDBJ whole genome shotgun (WGS) entry which is preliminary data.</text>
</comment>
<sequence>MSLKMVKSLGAGRVLELLELEHSGFTILGHFRNMEDRFIGELRNGLSLIVEMIRFSEVIKELSLKDLLSFSGEAVKKDKTSFRFENMWLLSDWFKELVREWWTRCPVIGSNNHCLAKKLKALKGI</sequence>
<accession>A0A438F6Q2</accession>
<evidence type="ECO:0000313" key="2">
    <source>
        <dbReference type="Proteomes" id="UP000288805"/>
    </source>
</evidence>